<evidence type="ECO:0000313" key="1">
    <source>
        <dbReference type="EMBL" id="PPK76243.1"/>
    </source>
</evidence>
<accession>A0A2S6HFT0</accession>
<evidence type="ECO:0000313" key="2">
    <source>
        <dbReference type="Proteomes" id="UP000240010"/>
    </source>
</evidence>
<name>A0A2S6HFT0_9GAMM</name>
<organism evidence="1 2">
    <name type="scientific">Methylobacter tundripaludum</name>
    <dbReference type="NCBI Taxonomy" id="173365"/>
    <lineage>
        <taxon>Bacteria</taxon>
        <taxon>Pseudomonadati</taxon>
        <taxon>Pseudomonadota</taxon>
        <taxon>Gammaproteobacteria</taxon>
        <taxon>Methylococcales</taxon>
        <taxon>Methylococcaceae</taxon>
        <taxon>Methylobacter</taxon>
    </lineage>
</organism>
<protein>
    <submittedName>
        <fullName evidence="1">Uncharacterized protein</fullName>
    </submittedName>
</protein>
<sequence length="91" mass="9780">MHQCPQVSGKDTRAVFAQFPLLPKDGFVAMGVQALLALAGEACTPPIRADSLCAGYPQKMCVTMSTGVWSNESVAKKNLHRLSTMKVNPCK</sequence>
<dbReference type="EMBL" id="PTIZ01000004">
    <property type="protein sequence ID" value="PPK76243.1"/>
    <property type="molecule type" value="Genomic_DNA"/>
</dbReference>
<comment type="caution">
    <text evidence="1">The sequence shown here is derived from an EMBL/GenBank/DDBJ whole genome shotgun (WGS) entry which is preliminary data.</text>
</comment>
<dbReference type="Proteomes" id="UP000240010">
    <property type="component" value="Unassembled WGS sequence"/>
</dbReference>
<proteinExistence type="predicted"/>
<gene>
    <name evidence="1" type="ORF">B0F87_104335</name>
</gene>
<reference evidence="1 2" key="1">
    <citation type="submission" date="2018-02" db="EMBL/GenBank/DDBJ databases">
        <title>Subsurface microbial communities from deep shales in Ohio and West Virginia, USA.</title>
        <authorList>
            <person name="Wrighton K."/>
        </authorList>
    </citation>
    <scope>NUCLEOTIDE SEQUENCE [LARGE SCALE GENOMIC DNA]</scope>
    <source>
        <strain evidence="1 2">OWC-DMM</strain>
    </source>
</reference>
<dbReference type="AlphaFoldDB" id="A0A2S6HFT0"/>